<dbReference type="Pfam" id="PF05656">
    <property type="entry name" value="DUF805"/>
    <property type="match status" value="1"/>
</dbReference>
<feature type="transmembrane region" description="Helical" evidence="1">
    <location>
        <begin position="130"/>
        <end position="149"/>
    </location>
</feature>
<accession>A0A9Q3AB33</accession>
<keyword evidence="1" id="KW-1133">Transmembrane helix</keyword>
<dbReference type="PANTHER" id="PTHR34980">
    <property type="entry name" value="INNER MEMBRANE PROTEIN-RELATED-RELATED"/>
    <property type="match status" value="1"/>
</dbReference>
<feature type="transmembrane region" description="Helical" evidence="1">
    <location>
        <begin position="58"/>
        <end position="77"/>
    </location>
</feature>
<dbReference type="Proteomes" id="UP001106592">
    <property type="component" value="Unassembled WGS sequence"/>
</dbReference>
<dbReference type="RefSeq" id="WP_217973232.1">
    <property type="nucleotide sequence ID" value="NZ_JAHTBI010000004.1"/>
</dbReference>
<dbReference type="EMBL" id="JAHTBI010000004">
    <property type="protein sequence ID" value="MBV6285679.1"/>
    <property type="molecule type" value="Genomic_DNA"/>
</dbReference>
<protein>
    <submittedName>
        <fullName evidence="2">DUF805 domain-containing protein</fullName>
    </submittedName>
</protein>
<name>A0A9Q3AB33_9PSED</name>
<reference evidence="2" key="2">
    <citation type="journal article" date="2023" name="Plant Pathol.">
        <title>Dismantling and reorganizing Pseudomonas marginalis sensu#lato.</title>
        <authorList>
            <person name="Sawada H."/>
            <person name="Fujikawa T."/>
            <person name="Satou M."/>
        </authorList>
    </citation>
    <scope>NUCLEOTIDE SEQUENCE</scope>
    <source>
        <strain evidence="2">MAFF 301350</strain>
    </source>
</reference>
<dbReference type="PANTHER" id="PTHR34980:SF3">
    <property type="entry name" value="BLR8105 PROTEIN"/>
    <property type="match status" value="1"/>
</dbReference>
<reference evidence="2" key="1">
    <citation type="journal article" date="2022" name="Int. J. Syst. Evol. Microbiol.">
        <title>Pseudomonas aegrilactucae sp. nov. and Pseudomonas morbosilactucae sp. nov., pathogens causing bacterial rot of lettuce in Japan.</title>
        <authorList>
            <person name="Sawada H."/>
            <person name="Fujikawa T."/>
            <person name="Satou M."/>
        </authorList>
    </citation>
    <scope>NUCLEOTIDE SEQUENCE</scope>
    <source>
        <strain evidence="2">MAFF 301350</strain>
    </source>
</reference>
<evidence type="ECO:0000313" key="3">
    <source>
        <dbReference type="Proteomes" id="UP001106592"/>
    </source>
</evidence>
<sequence>MRDSYINSLQLSSEKLRIISVRGRIGRVRLLAWSLLLVAAGLGSILLFALMSSMVKDLAGAIIPILLAAKILSLVFVARRMNDLGFNGWYSLLTLIPYYIGNLIFLALLLLPGNRASNRYGPPPPPNSKAVIVLAWLWVPLLVGAMFLASQNG</sequence>
<dbReference type="GO" id="GO:0005886">
    <property type="term" value="C:plasma membrane"/>
    <property type="evidence" value="ECO:0007669"/>
    <property type="project" value="TreeGrafter"/>
</dbReference>
<keyword evidence="1" id="KW-0812">Transmembrane</keyword>
<feature type="transmembrane region" description="Helical" evidence="1">
    <location>
        <begin position="89"/>
        <end position="110"/>
    </location>
</feature>
<keyword evidence="1" id="KW-0472">Membrane</keyword>
<dbReference type="InterPro" id="IPR008523">
    <property type="entry name" value="DUF805"/>
</dbReference>
<keyword evidence="3" id="KW-1185">Reference proteome</keyword>
<gene>
    <name evidence="2" type="ORF">KUO17_01210</name>
</gene>
<evidence type="ECO:0000256" key="1">
    <source>
        <dbReference type="SAM" id="Phobius"/>
    </source>
</evidence>
<dbReference type="AlphaFoldDB" id="A0A9Q3AB33"/>
<evidence type="ECO:0000313" key="2">
    <source>
        <dbReference type="EMBL" id="MBV6285679.1"/>
    </source>
</evidence>
<comment type="caution">
    <text evidence="2">The sequence shown here is derived from an EMBL/GenBank/DDBJ whole genome shotgun (WGS) entry which is preliminary data.</text>
</comment>
<feature type="transmembrane region" description="Helical" evidence="1">
    <location>
        <begin position="30"/>
        <end position="52"/>
    </location>
</feature>
<organism evidence="2 3">
    <name type="scientific">Pseudomonas aegrilactucae</name>
    <dbReference type="NCBI Taxonomy" id="2854028"/>
    <lineage>
        <taxon>Bacteria</taxon>
        <taxon>Pseudomonadati</taxon>
        <taxon>Pseudomonadota</taxon>
        <taxon>Gammaproteobacteria</taxon>
        <taxon>Pseudomonadales</taxon>
        <taxon>Pseudomonadaceae</taxon>
        <taxon>Pseudomonas</taxon>
    </lineage>
</organism>
<proteinExistence type="predicted"/>